<keyword evidence="4" id="KW-1133">Transmembrane helix</keyword>
<dbReference type="GO" id="GO:0006508">
    <property type="term" value="P:proteolysis"/>
    <property type="evidence" value="ECO:0007669"/>
    <property type="project" value="UniProtKB-KW"/>
</dbReference>
<gene>
    <name evidence="6" type="ORF">AVDCRST_MAG38-713</name>
</gene>
<dbReference type="InterPro" id="IPR036034">
    <property type="entry name" value="PDZ_sf"/>
</dbReference>
<feature type="region of interest" description="Disordered" evidence="3">
    <location>
        <begin position="1"/>
        <end position="47"/>
    </location>
</feature>
<dbReference type="SMART" id="SM00228">
    <property type="entry name" value="PDZ"/>
    <property type="match status" value="1"/>
</dbReference>
<dbReference type="InterPro" id="IPR001478">
    <property type="entry name" value="PDZ"/>
</dbReference>
<sequence length="405" mass="41462">MPDKPPSLWTDRPGGGDHEWLAPAPTGYGARPYRPPAPPPPEPPRSRRGLKLTALAAVALLLGFALAGLWDTFFGGDGPASGEPLPAAAGRPAESRINEIYARASGGVVFVQVARNRGRTVGRASGTGFVIDGDGTIVTNAHVIGGSRGARVRFEDGGRFVDARVAGTDPSSDLAVLRVDPDDVSGRLQPLPLADSDAVQVGDTAIAIGFPLGLDRTATAGIVSGLSREIQAPNGFRIDEVIQTDAPINPGNSGGPLLDADGRVIGVNSQIAASGNGGGNVGIGFAVPSNTVRTVAPQLKAGRTIERSYLGVSTSPTPNGSGAVVREVTGNSPAQRAGLRSARRPDGSDGDVIVSVAGRAITGPEDVADAIEDRRPGEEVPVVVQRRGSRVTVEVELGRRPAGSP</sequence>
<dbReference type="EMBL" id="CADCVJ010000046">
    <property type="protein sequence ID" value="CAA9466053.1"/>
    <property type="molecule type" value="Genomic_DNA"/>
</dbReference>
<feature type="region of interest" description="Disordered" evidence="3">
    <location>
        <begin position="331"/>
        <end position="350"/>
    </location>
</feature>
<keyword evidence="4" id="KW-0472">Membrane</keyword>
<dbReference type="Pfam" id="PF13180">
    <property type="entry name" value="PDZ_2"/>
    <property type="match status" value="1"/>
</dbReference>
<reference evidence="6" key="1">
    <citation type="submission" date="2020-02" db="EMBL/GenBank/DDBJ databases">
        <authorList>
            <person name="Meier V. D."/>
        </authorList>
    </citation>
    <scope>NUCLEOTIDE SEQUENCE</scope>
    <source>
        <strain evidence="6">AVDCRST_MAG38</strain>
    </source>
</reference>
<proteinExistence type="predicted"/>
<organism evidence="6">
    <name type="scientific">uncultured Solirubrobacteraceae bacterium</name>
    <dbReference type="NCBI Taxonomy" id="1162706"/>
    <lineage>
        <taxon>Bacteria</taxon>
        <taxon>Bacillati</taxon>
        <taxon>Actinomycetota</taxon>
        <taxon>Thermoleophilia</taxon>
        <taxon>Solirubrobacterales</taxon>
        <taxon>Solirubrobacteraceae</taxon>
        <taxon>environmental samples</taxon>
    </lineage>
</organism>
<dbReference type="Pfam" id="PF13365">
    <property type="entry name" value="Trypsin_2"/>
    <property type="match status" value="1"/>
</dbReference>
<evidence type="ECO:0000256" key="2">
    <source>
        <dbReference type="ARBA" id="ARBA00022801"/>
    </source>
</evidence>
<accession>A0A6J4RFE5</accession>
<dbReference type="InterPro" id="IPR009003">
    <property type="entry name" value="Peptidase_S1_PA"/>
</dbReference>
<evidence type="ECO:0000256" key="4">
    <source>
        <dbReference type="SAM" id="Phobius"/>
    </source>
</evidence>
<protein>
    <recommendedName>
        <fullName evidence="5">PDZ domain-containing protein</fullName>
    </recommendedName>
</protein>
<dbReference type="InterPro" id="IPR051201">
    <property type="entry name" value="Chloro_Bact_Ser_Proteases"/>
</dbReference>
<keyword evidence="2" id="KW-0378">Hydrolase</keyword>
<dbReference type="PRINTS" id="PR00834">
    <property type="entry name" value="PROTEASES2C"/>
</dbReference>
<evidence type="ECO:0000259" key="5">
    <source>
        <dbReference type="SMART" id="SM00228"/>
    </source>
</evidence>
<keyword evidence="1" id="KW-0645">Protease</keyword>
<dbReference type="SUPFAM" id="SSF50494">
    <property type="entry name" value="Trypsin-like serine proteases"/>
    <property type="match status" value="1"/>
</dbReference>
<evidence type="ECO:0000313" key="6">
    <source>
        <dbReference type="EMBL" id="CAA9466053.1"/>
    </source>
</evidence>
<dbReference type="InterPro" id="IPR001940">
    <property type="entry name" value="Peptidase_S1C"/>
</dbReference>
<evidence type="ECO:0000256" key="3">
    <source>
        <dbReference type="SAM" id="MobiDB-lite"/>
    </source>
</evidence>
<keyword evidence="4" id="KW-0812">Transmembrane</keyword>
<feature type="domain" description="PDZ" evidence="5">
    <location>
        <begin position="308"/>
        <end position="388"/>
    </location>
</feature>
<dbReference type="AlphaFoldDB" id="A0A6J4RFE5"/>
<evidence type="ECO:0000256" key="1">
    <source>
        <dbReference type="ARBA" id="ARBA00022670"/>
    </source>
</evidence>
<dbReference type="PANTHER" id="PTHR43343:SF3">
    <property type="entry name" value="PROTEASE DO-LIKE 8, CHLOROPLASTIC"/>
    <property type="match status" value="1"/>
</dbReference>
<dbReference type="GO" id="GO:0004252">
    <property type="term" value="F:serine-type endopeptidase activity"/>
    <property type="evidence" value="ECO:0007669"/>
    <property type="project" value="InterPro"/>
</dbReference>
<dbReference type="SUPFAM" id="SSF50156">
    <property type="entry name" value="PDZ domain-like"/>
    <property type="match status" value="1"/>
</dbReference>
<dbReference type="Gene3D" id="2.40.10.120">
    <property type="match status" value="1"/>
</dbReference>
<dbReference type="PANTHER" id="PTHR43343">
    <property type="entry name" value="PEPTIDASE S12"/>
    <property type="match status" value="1"/>
</dbReference>
<name>A0A6J4RFE5_9ACTN</name>
<dbReference type="Gene3D" id="2.30.42.10">
    <property type="match status" value="1"/>
</dbReference>
<feature type="transmembrane region" description="Helical" evidence="4">
    <location>
        <begin position="52"/>
        <end position="70"/>
    </location>
</feature>
<feature type="compositionally biased region" description="Pro residues" evidence="3">
    <location>
        <begin position="33"/>
        <end position="43"/>
    </location>
</feature>